<dbReference type="InterPro" id="IPR013517">
    <property type="entry name" value="FG-GAP"/>
</dbReference>
<accession>A0A098RZQ8</accession>
<gene>
    <name evidence="3" type="ORF">IX84_28085</name>
</gene>
<dbReference type="PANTHER" id="PTHR44103">
    <property type="entry name" value="PROPROTEIN CONVERTASE P"/>
    <property type="match status" value="1"/>
</dbReference>
<feature type="chain" id="PRO_5001947616" description="Cytochrome c domain-containing protein" evidence="2">
    <location>
        <begin position="20"/>
        <end position="508"/>
    </location>
</feature>
<dbReference type="InterPro" id="IPR028994">
    <property type="entry name" value="Integrin_alpha_N"/>
</dbReference>
<reference evidence="3 4" key="1">
    <citation type="journal article" date="2014" name="Int. J. Syst. Evol. Microbiol.">
        <title>Phaeodactylibacter xiamenensis gen. nov., sp. nov., a member of the family Saprospiraceae isolated from the marine alga Phaeodactylum tricornutum.</title>
        <authorList>
            <person name="Chen Z.Jr."/>
            <person name="Lei X."/>
            <person name="Lai Q."/>
            <person name="Li Y."/>
            <person name="Zhang B."/>
            <person name="Zhang J."/>
            <person name="Zhang H."/>
            <person name="Yang L."/>
            <person name="Zheng W."/>
            <person name="Tian Y."/>
            <person name="Yu Z."/>
            <person name="Xu H.Jr."/>
            <person name="Zheng T."/>
        </authorList>
    </citation>
    <scope>NUCLEOTIDE SEQUENCE [LARGE SCALE GENOMIC DNA]</scope>
    <source>
        <strain evidence="3 4">KD52</strain>
    </source>
</reference>
<keyword evidence="4" id="KW-1185">Reference proteome</keyword>
<sequence length="508" mass="56154">MRGYLLSLLLSVGSLAVFHACRPTAGPSQSNLTGAEWARIHCAACHQYPEPELLPKSTWETHVLPRMGYFLGHYPDADTRQQMIESGPGGQAVKARRVFPEQPLIDSATWLAIQGFYLENAPAVWDLPAPLALDTTSLFQARFPDYFLSPPSTTLIDAFPGGLYLGDANKQRLMVFDQNLNLRQQAKVREGAVSLQDNPTDLLLTVMGSFSPTDAPKGFLLQLPKGGGQPPQILIDSLQRPVHSAYADLNGDGRMDVVIAEFAKWTGRLAWWEQHPDGTFTPHTLRAQPGAIKTAIQDFNGDGQPDILALFGQGDEGFWLYENQGNATFREKSILRLPASYGSSTFRLLDYNKDGHTDILYTAGDNADYPPVLKPYHGIYLFENNGELGFEQAFFQPLPGAYDAIPGDFDQDGDLDLATISFFPDFKRQPEAGFVFFENLGGWTMRASTFPQSTLGRWIVMDSADIDSDGDEDLVLGALAFEVVPDRGEIEGWVQKGIPFVVLENQLK</sequence>
<organism evidence="3 4">
    <name type="scientific">Phaeodactylibacter xiamenensis</name>
    <dbReference type="NCBI Taxonomy" id="1524460"/>
    <lineage>
        <taxon>Bacteria</taxon>
        <taxon>Pseudomonadati</taxon>
        <taxon>Bacteroidota</taxon>
        <taxon>Saprospiria</taxon>
        <taxon>Saprospirales</taxon>
        <taxon>Haliscomenobacteraceae</taxon>
        <taxon>Phaeodactylibacter</taxon>
    </lineage>
</organism>
<dbReference type="Proteomes" id="UP000029736">
    <property type="component" value="Unassembled WGS sequence"/>
</dbReference>
<proteinExistence type="predicted"/>
<evidence type="ECO:0000313" key="3">
    <source>
        <dbReference type="EMBL" id="KGE85360.1"/>
    </source>
</evidence>
<evidence type="ECO:0000313" key="4">
    <source>
        <dbReference type="Proteomes" id="UP000029736"/>
    </source>
</evidence>
<evidence type="ECO:0008006" key="5">
    <source>
        <dbReference type="Google" id="ProtNLM"/>
    </source>
</evidence>
<keyword evidence="1 2" id="KW-0732">Signal</keyword>
<name>A0A098RZQ8_9BACT</name>
<dbReference type="Pfam" id="PF13517">
    <property type="entry name" value="FG-GAP_3"/>
    <property type="match status" value="1"/>
</dbReference>
<dbReference type="OrthoDB" id="1391917at2"/>
<dbReference type="RefSeq" id="WP_044228478.1">
    <property type="nucleotide sequence ID" value="NZ_JBKAGJ010000004.1"/>
</dbReference>
<comment type="caution">
    <text evidence="3">The sequence shown here is derived from an EMBL/GenBank/DDBJ whole genome shotgun (WGS) entry which is preliminary data.</text>
</comment>
<dbReference type="SUPFAM" id="SSF69318">
    <property type="entry name" value="Integrin alpha N-terminal domain"/>
    <property type="match status" value="1"/>
</dbReference>
<evidence type="ECO:0000256" key="2">
    <source>
        <dbReference type="SAM" id="SignalP"/>
    </source>
</evidence>
<evidence type="ECO:0000256" key="1">
    <source>
        <dbReference type="ARBA" id="ARBA00022729"/>
    </source>
</evidence>
<dbReference type="STRING" id="1524460.IX84_28085"/>
<dbReference type="PANTHER" id="PTHR44103:SF1">
    <property type="entry name" value="PROPROTEIN CONVERTASE P"/>
    <property type="match status" value="1"/>
</dbReference>
<dbReference type="Gene3D" id="2.130.10.130">
    <property type="entry name" value="Integrin alpha, N-terminal"/>
    <property type="match status" value="2"/>
</dbReference>
<dbReference type="EMBL" id="JPOS01000090">
    <property type="protein sequence ID" value="KGE85360.1"/>
    <property type="molecule type" value="Genomic_DNA"/>
</dbReference>
<feature type="signal peptide" evidence="2">
    <location>
        <begin position="1"/>
        <end position="19"/>
    </location>
</feature>
<protein>
    <recommendedName>
        <fullName evidence="5">Cytochrome c domain-containing protein</fullName>
    </recommendedName>
</protein>
<dbReference type="AlphaFoldDB" id="A0A098RZQ8"/>